<accession>A0A5B7J338</accession>
<dbReference type="Proteomes" id="UP000324222">
    <property type="component" value="Unassembled WGS sequence"/>
</dbReference>
<gene>
    <name evidence="1" type="ORF">E2C01_086179</name>
</gene>
<evidence type="ECO:0000313" key="2">
    <source>
        <dbReference type="Proteomes" id="UP000324222"/>
    </source>
</evidence>
<protein>
    <submittedName>
        <fullName evidence="1">Uncharacterized protein</fullName>
    </submittedName>
</protein>
<name>A0A5B7J338_PORTR</name>
<sequence>MFAVRSGFFIQINQSTNPSPSHQRVPSICSSLNKDTTCGAQICGPFLKVRDPHPVSGGPLCVY</sequence>
<reference evidence="1 2" key="1">
    <citation type="submission" date="2019-05" db="EMBL/GenBank/DDBJ databases">
        <title>Another draft genome of Portunus trituberculatus and its Hox gene families provides insights of decapod evolution.</title>
        <authorList>
            <person name="Jeong J.-H."/>
            <person name="Song I."/>
            <person name="Kim S."/>
            <person name="Choi T."/>
            <person name="Kim D."/>
            <person name="Ryu S."/>
            <person name="Kim W."/>
        </authorList>
    </citation>
    <scope>NUCLEOTIDE SEQUENCE [LARGE SCALE GENOMIC DNA]</scope>
    <source>
        <tissue evidence="1">Muscle</tissue>
    </source>
</reference>
<proteinExistence type="predicted"/>
<comment type="caution">
    <text evidence="1">The sequence shown here is derived from an EMBL/GenBank/DDBJ whole genome shotgun (WGS) entry which is preliminary data.</text>
</comment>
<dbReference type="EMBL" id="VSRR010086794">
    <property type="protein sequence ID" value="MPC91160.1"/>
    <property type="molecule type" value="Genomic_DNA"/>
</dbReference>
<keyword evidence="2" id="KW-1185">Reference proteome</keyword>
<organism evidence="1 2">
    <name type="scientific">Portunus trituberculatus</name>
    <name type="common">Swimming crab</name>
    <name type="synonym">Neptunus trituberculatus</name>
    <dbReference type="NCBI Taxonomy" id="210409"/>
    <lineage>
        <taxon>Eukaryota</taxon>
        <taxon>Metazoa</taxon>
        <taxon>Ecdysozoa</taxon>
        <taxon>Arthropoda</taxon>
        <taxon>Crustacea</taxon>
        <taxon>Multicrustacea</taxon>
        <taxon>Malacostraca</taxon>
        <taxon>Eumalacostraca</taxon>
        <taxon>Eucarida</taxon>
        <taxon>Decapoda</taxon>
        <taxon>Pleocyemata</taxon>
        <taxon>Brachyura</taxon>
        <taxon>Eubrachyura</taxon>
        <taxon>Portunoidea</taxon>
        <taxon>Portunidae</taxon>
        <taxon>Portuninae</taxon>
        <taxon>Portunus</taxon>
    </lineage>
</organism>
<evidence type="ECO:0000313" key="1">
    <source>
        <dbReference type="EMBL" id="MPC91160.1"/>
    </source>
</evidence>
<dbReference type="AlphaFoldDB" id="A0A5B7J338"/>